<dbReference type="Proteomes" id="UP001359485">
    <property type="component" value="Unassembled WGS sequence"/>
</dbReference>
<comment type="caution">
    <text evidence="2">The sequence shown here is derived from an EMBL/GenBank/DDBJ whole genome shotgun (WGS) entry which is preliminary data.</text>
</comment>
<keyword evidence="3" id="KW-1185">Reference proteome</keyword>
<evidence type="ECO:0000313" key="3">
    <source>
        <dbReference type="Proteomes" id="UP001359485"/>
    </source>
</evidence>
<gene>
    <name evidence="2" type="ORF">RUM44_010058</name>
</gene>
<reference evidence="2 3" key="1">
    <citation type="submission" date="2023-09" db="EMBL/GenBank/DDBJ databases">
        <title>Genomes of two closely related lineages of the louse Polyplax serrata with different host specificities.</title>
        <authorList>
            <person name="Martinu J."/>
            <person name="Tarabai H."/>
            <person name="Stefka J."/>
            <person name="Hypsa V."/>
        </authorList>
    </citation>
    <scope>NUCLEOTIDE SEQUENCE [LARGE SCALE GENOMIC DNA]</scope>
    <source>
        <strain evidence="2">98ZLc_SE</strain>
    </source>
</reference>
<sequence>MRDSSTGGQPLTTASTSLNENHPSPFLSWAHSPGRRNRVRRGERRQKNDKNKKKLQKPEIRRKVKVQNGHDIGQWYIGVRRKPTILTVLGEDDGDDSVTGLPASSHQRERRKKKNNVGCHVDEPYIKLKSTCRGSRDATKNDDVNSC</sequence>
<evidence type="ECO:0000313" key="2">
    <source>
        <dbReference type="EMBL" id="KAK6627580.1"/>
    </source>
</evidence>
<feature type="compositionally biased region" description="Polar residues" evidence="1">
    <location>
        <begin position="1"/>
        <end position="22"/>
    </location>
</feature>
<feature type="compositionally biased region" description="Basic residues" evidence="1">
    <location>
        <begin position="33"/>
        <end position="44"/>
    </location>
</feature>
<evidence type="ECO:0000256" key="1">
    <source>
        <dbReference type="SAM" id="MobiDB-lite"/>
    </source>
</evidence>
<feature type="region of interest" description="Disordered" evidence="1">
    <location>
        <begin position="91"/>
        <end position="118"/>
    </location>
</feature>
<accession>A0ABR1AUG9</accession>
<dbReference type="EMBL" id="JAWJWF010000045">
    <property type="protein sequence ID" value="KAK6627580.1"/>
    <property type="molecule type" value="Genomic_DNA"/>
</dbReference>
<proteinExistence type="predicted"/>
<protein>
    <submittedName>
        <fullName evidence="2">Uncharacterized protein</fullName>
    </submittedName>
</protein>
<organism evidence="2 3">
    <name type="scientific">Polyplax serrata</name>
    <name type="common">Common mouse louse</name>
    <dbReference type="NCBI Taxonomy" id="468196"/>
    <lineage>
        <taxon>Eukaryota</taxon>
        <taxon>Metazoa</taxon>
        <taxon>Ecdysozoa</taxon>
        <taxon>Arthropoda</taxon>
        <taxon>Hexapoda</taxon>
        <taxon>Insecta</taxon>
        <taxon>Pterygota</taxon>
        <taxon>Neoptera</taxon>
        <taxon>Paraneoptera</taxon>
        <taxon>Psocodea</taxon>
        <taxon>Troctomorpha</taxon>
        <taxon>Phthiraptera</taxon>
        <taxon>Anoplura</taxon>
        <taxon>Polyplacidae</taxon>
        <taxon>Polyplax</taxon>
    </lineage>
</organism>
<name>A0ABR1AUG9_POLSC</name>
<feature type="region of interest" description="Disordered" evidence="1">
    <location>
        <begin position="1"/>
        <end position="67"/>
    </location>
</feature>